<evidence type="ECO:0000313" key="6">
    <source>
        <dbReference type="Proteomes" id="UP000694567"/>
    </source>
</evidence>
<dbReference type="GO" id="GO:0046872">
    <property type="term" value="F:metal ion binding"/>
    <property type="evidence" value="ECO:0007669"/>
    <property type="project" value="UniProtKB-KW"/>
</dbReference>
<dbReference type="InterPro" id="IPR023587">
    <property type="entry name" value="Metalthion_dom_sf_vert"/>
</dbReference>
<name>A0A8C0FQ53_BUBBB</name>
<evidence type="ECO:0000256" key="2">
    <source>
        <dbReference type="ARBA" id="ARBA00022723"/>
    </source>
</evidence>
<keyword evidence="3 4" id="KW-0480">Metal-thiolate cluster</keyword>
<dbReference type="Gene3D" id="4.10.10.10">
    <property type="entry name" value="Metallothionein Isoform II"/>
    <property type="match status" value="1"/>
</dbReference>
<keyword evidence="2 4" id="KW-0479">Metal-binding</keyword>
<dbReference type="SUPFAM" id="SSF57868">
    <property type="entry name" value="Metallothionein"/>
    <property type="match status" value="1"/>
</dbReference>
<comment type="function">
    <text evidence="4">Metallothioneins have a high content of cysteine residues that bind various heavy metals.</text>
</comment>
<dbReference type="Pfam" id="PF00131">
    <property type="entry name" value="Metallothio"/>
    <property type="match status" value="1"/>
</dbReference>
<evidence type="ECO:0000313" key="5">
    <source>
        <dbReference type="Ensembl" id="ENSBOBP00000018647.1"/>
    </source>
</evidence>
<evidence type="ECO:0000256" key="4">
    <source>
        <dbReference type="RuleBase" id="RU000621"/>
    </source>
</evidence>
<reference evidence="5" key="2">
    <citation type="submission" date="2025-09" db="UniProtKB">
        <authorList>
            <consortium name="Ensembl"/>
        </authorList>
    </citation>
    <scope>IDENTIFICATION</scope>
</reference>
<accession>A0A8C0FQ53</accession>
<dbReference type="InterPro" id="IPR000006">
    <property type="entry name" value="Metalthion_vert"/>
</dbReference>
<dbReference type="Proteomes" id="UP000694567">
    <property type="component" value="Unplaced"/>
</dbReference>
<evidence type="ECO:0000256" key="1">
    <source>
        <dbReference type="ARBA" id="ARBA00007283"/>
    </source>
</evidence>
<comment type="similarity">
    <text evidence="1 4">Belongs to the metallothionein superfamily. Type 1 family.</text>
</comment>
<sequence length="64" mass="6774">MWWWGVPTLHRVPLPHGTPIFSNPPLNSCVSPPGCCSCCPATCSNCARGCLCKEPASSKGSCCH</sequence>
<dbReference type="AlphaFoldDB" id="A0A8C0FQ53"/>
<protein>
    <recommendedName>
        <fullName evidence="4">Metallothionein</fullName>
    </recommendedName>
</protein>
<dbReference type="InterPro" id="IPR017854">
    <property type="entry name" value="Metalthion_dom_sf"/>
</dbReference>
<proteinExistence type="inferred from homology"/>
<keyword evidence="6" id="KW-1185">Reference proteome</keyword>
<dbReference type="Ensembl" id="ENSBOBT00000019074.1">
    <property type="protein sequence ID" value="ENSBOBP00000018647.1"/>
    <property type="gene ID" value="ENSBOBG00000011494.1"/>
</dbReference>
<evidence type="ECO:0000256" key="3">
    <source>
        <dbReference type="ARBA" id="ARBA00022851"/>
    </source>
</evidence>
<organism evidence="5 6">
    <name type="scientific">Bubo bubo</name>
    <name type="common">Eurasian eagle-owl</name>
    <name type="synonym">Strix bubo</name>
    <dbReference type="NCBI Taxonomy" id="30461"/>
    <lineage>
        <taxon>Eukaryota</taxon>
        <taxon>Metazoa</taxon>
        <taxon>Chordata</taxon>
        <taxon>Craniata</taxon>
        <taxon>Vertebrata</taxon>
        <taxon>Euteleostomi</taxon>
        <taxon>Archelosauria</taxon>
        <taxon>Archosauria</taxon>
        <taxon>Dinosauria</taxon>
        <taxon>Saurischia</taxon>
        <taxon>Theropoda</taxon>
        <taxon>Coelurosauria</taxon>
        <taxon>Aves</taxon>
        <taxon>Neognathae</taxon>
        <taxon>Neoaves</taxon>
        <taxon>Telluraves</taxon>
        <taxon>Strigiformes</taxon>
        <taxon>Strigidae</taxon>
        <taxon>Bubo</taxon>
    </lineage>
</organism>
<reference evidence="5" key="1">
    <citation type="submission" date="2025-08" db="UniProtKB">
        <authorList>
            <consortium name="Ensembl"/>
        </authorList>
    </citation>
    <scope>IDENTIFICATION</scope>
</reference>